<dbReference type="GO" id="GO:0005829">
    <property type="term" value="C:cytosol"/>
    <property type="evidence" value="ECO:0007669"/>
    <property type="project" value="TreeGrafter"/>
</dbReference>
<reference evidence="11 12" key="1">
    <citation type="journal article" date="2018" name="Environ. Microbiol.">
        <title>Novel energy conservation strategies and behaviour of Pelotomaculum schinkii driving syntrophic propionate catabolism.</title>
        <authorList>
            <person name="Hidalgo-Ahumada C.A.P."/>
            <person name="Nobu M.K."/>
            <person name="Narihiro T."/>
            <person name="Tamaki H."/>
            <person name="Liu W.T."/>
            <person name="Kamagata Y."/>
            <person name="Stams A.J.M."/>
            <person name="Imachi H."/>
            <person name="Sousa D.Z."/>
        </authorList>
    </citation>
    <scope>NUCLEOTIDE SEQUENCE [LARGE SCALE GENOMIC DNA]</scope>
    <source>
        <strain evidence="11 12">MGP</strain>
    </source>
</reference>
<evidence type="ECO:0000256" key="1">
    <source>
        <dbReference type="ARBA" id="ARBA00022741"/>
    </source>
</evidence>
<name>A0A4Y7RW00_9FIRM</name>
<evidence type="ECO:0000313" key="11">
    <source>
        <dbReference type="EMBL" id="TEB12447.1"/>
    </source>
</evidence>
<keyword evidence="1 9" id="KW-0547">Nucleotide-binding</keyword>
<evidence type="ECO:0000256" key="5">
    <source>
        <dbReference type="ARBA" id="ARBA00023235"/>
    </source>
</evidence>
<dbReference type="OrthoDB" id="9810135at2"/>
<dbReference type="PANTHER" id="PTHR11070:SF63">
    <property type="entry name" value="DNA HELICASE IV"/>
    <property type="match status" value="1"/>
</dbReference>
<comment type="catalytic activity">
    <reaction evidence="8">
        <text>ATP + H2O = ADP + phosphate + H(+)</text>
        <dbReference type="Rhea" id="RHEA:13065"/>
        <dbReference type="ChEBI" id="CHEBI:15377"/>
        <dbReference type="ChEBI" id="CHEBI:15378"/>
        <dbReference type="ChEBI" id="CHEBI:30616"/>
        <dbReference type="ChEBI" id="CHEBI:43474"/>
        <dbReference type="ChEBI" id="CHEBI:456216"/>
        <dbReference type="EC" id="5.6.2.4"/>
    </reaction>
</comment>
<dbReference type="GO" id="GO:0016887">
    <property type="term" value="F:ATP hydrolysis activity"/>
    <property type="evidence" value="ECO:0007669"/>
    <property type="project" value="RHEA"/>
</dbReference>
<dbReference type="GO" id="GO:0003677">
    <property type="term" value="F:DNA binding"/>
    <property type="evidence" value="ECO:0007669"/>
    <property type="project" value="InterPro"/>
</dbReference>
<organism evidence="11 12">
    <name type="scientific">Pelotomaculum propionicicum</name>
    <dbReference type="NCBI Taxonomy" id="258475"/>
    <lineage>
        <taxon>Bacteria</taxon>
        <taxon>Bacillati</taxon>
        <taxon>Bacillota</taxon>
        <taxon>Clostridia</taxon>
        <taxon>Eubacteriales</taxon>
        <taxon>Desulfotomaculaceae</taxon>
        <taxon>Pelotomaculum</taxon>
    </lineage>
</organism>
<dbReference type="PANTHER" id="PTHR11070">
    <property type="entry name" value="UVRD / RECB / PCRA DNA HELICASE FAMILY MEMBER"/>
    <property type="match status" value="1"/>
</dbReference>
<dbReference type="Proteomes" id="UP000297597">
    <property type="component" value="Unassembled WGS sequence"/>
</dbReference>
<feature type="domain" description="UvrD-like helicase ATP-binding" evidence="10">
    <location>
        <begin position="163"/>
        <end position="646"/>
    </location>
</feature>
<keyword evidence="4 9" id="KW-0067">ATP-binding</keyword>
<dbReference type="SUPFAM" id="SSF52540">
    <property type="entry name" value="P-loop containing nucleoside triphosphate hydrolases"/>
    <property type="match status" value="1"/>
</dbReference>
<sequence>MALIYCPECKKQISDKAECCPHCGLPRAYFTQMSNQGKIIPVEKQNNDPAEDYKTLRNMLISFDKDYNEIFNTQRYIPSSTAKRFYKNYAYYVGVLKDPMVKQYIANMSVSIGFNAEQSNRFVSAMEDFYEKVDRFNEKFIEQKLIEYKEYFDNILKSVDANVRLDDEQRKAVLTDEDYCLLIAGAGAGKTTTMAAKVKYLVEKQSVTPKDIIVISYTNKAIDELKERINCKLNIPVKICTFHSFGYEILRKSSDVPPNVNYKAYSIIIDYLEKRVFNNKRLLSNLVKFLGFYFDIPEDIFKFNSLNDYCTYKASLDYETIKSRLGDYIKTIANKRTKKTRTITGEFLRSVQEVQIANFLYLNSIDYEYERPYEYPVPGANKMYTPDFFIKQGENECYLEHFGITENFQSDIYNKSQLEKYIRHIIDKRKLHKLKGTALIETWCQYNDNRSLIEHLEEELNKNGFILKPRDNEEVYRKLTETGKDKYVFKLIMFMIEFIEKYKTCGYDEAGFKVLRNKTDNVRSLLFLDIAEEVYRYYQDELRRNNQIDFSDMINDAEKILYEISQSNYKPSYKYIIIDEFQDIARQRFNLTKSLVDVTGAKVVAVGDDWQSIYAFAGSDITLFQKFLELMGNGKEMQITHTYRNSQELIDIAGSFVQKNPSQIKKRLISPKRLENPVIVECFEDTSNYYKNWASKIEEVVGKIVAEYGRKTSILMIGRYNYDLDYLVRSGKFEEIKKTRIRCLKYPYTNITFLTAHSSKGLGFDNVILVNMMEAKFGFPSQLEDDPIMKLVTYTDNTVPYAEERRLFYVAMTRTKNRVYMIAPRKRPSRFVIELIQDFDIPHDANINMEIVERYTLKCPICGSPLKYENNKNYGIPLYMCTNEPEICDFMTNDRVAPHDIYKCPKCADGYMIVKKNKNDESRFYGCTNYDRTQKGCRNIANITICASNDSPQ</sequence>
<keyword evidence="3 9" id="KW-0347">Helicase</keyword>
<dbReference type="EMBL" id="QFFZ01000007">
    <property type="protein sequence ID" value="TEB12447.1"/>
    <property type="molecule type" value="Genomic_DNA"/>
</dbReference>
<evidence type="ECO:0000256" key="9">
    <source>
        <dbReference type="PROSITE-ProRule" id="PRU00560"/>
    </source>
</evidence>
<dbReference type="AlphaFoldDB" id="A0A4Y7RW00"/>
<comment type="catalytic activity">
    <reaction evidence="6">
        <text>Couples ATP hydrolysis with the unwinding of duplex DNA by translocating in the 3'-5' direction.</text>
        <dbReference type="EC" id="5.6.2.4"/>
    </reaction>
</comment>
<dbReference type="EC" id="5.6.2.4" evidence="7"/>
<evidence type="ECO:0000256" key="7">
    <source>
        <dbReference type="ARBA" id="ARBA00034808"/>
    </source>
</evidence>
<dbReference type="GO" id="GO:0043138">
    <property type="term" value="F:3'-5' DNA helicase activity"/>
    <property type="evidence" value="ECO:0007669"/>
    <property type="project" value="UniProtKB-EC"/>
</dbReference>
<dbReference type="InterPro" id="IPR014016">
    <property type="entry name" value="UvrD-like_ATP-bd"/>
</dbReference>
<dbReference type="InterPro" id="IPR027417">
    <property type="entry name" value="P-loop_NTPase"/>
</dbReference>
<comment type="caution">
    <text evidence="11">The sequence shown here is derived from an EMBL/GenBank/DDBJ whole genome shotgun (WGS) entry which is preliminary data.</text>
</comment>
<dbReference type="RefSeq" id="WP_134212938.1">
    <property type="nucleotide sequence ID" value="NZ_QFFZ01000007.1"/>
</dbReference>
<dbReference type="Pfam" id="PF00580">
    <property type="entry name" value="UvrD-helicase"/>
    <property type="match status" value="2"/>
</dbReference>
<dbReference type="GO" id="GO:0000725">
    <property type="term" value="P:recombinational repair"/>
    <property type="evidence" value="ECO:0007669"/>
    <property type="project" value="TreeGrafter"/>
</dbReference>
<dbReference type="Gene3D" id="3.40.50.300">
    <property type="entry name" value="P-loop containing nucleotide triphosphate hydrolases"/>
    <property type="match status" value="3"/>
</dbReference>
<evidence type="ECO:0000256" key="6">
    <source>
        <dbReference type="ARBA" id="ARBA00034617"/>
    </source>
</evidence>
<evidence type="ECO:0000256" key="3">
    <source>
        <dbReference type="ARBA" id="ARBA00022806"/>
    </source>
</evidence>
<dbReference type="GO" id="GO:0005524">
    <property type="term" value="F:ATP binding"/>
    <property type="evidence" value="ECO:0007669"/>
    <property type="project" value="UniProtKB-UniRule"/>
</dbReference>
<protein>
    <recommendedName>
        <fullName evidence="7">DNA 3'-5' helicase</fullName>
        <ecNumber evidence="7">5.6.2.4</ecNumber>
    </recommendedName>
</protein>
<evidence type="ECO:0000256" key="2">
    <source>
        <dbReference type="ARBA" id="ARBA00022801"/>
    </source>
</evidence>
<evidence type="ECO:0000259" key="10">
    <source>
        <dbReference type="PROSITE" id="PS51198"/>
    </source>
</evidence>
<gene>
    <name evidence="11" type="primary">helD_1</name>
    <name evidence="11" type="ORF">Pmgp_01064</name>
</gene>
<feature type="binding site" evidence="9">
    <location>
        <begin position="184"/>
        <end position="191"/>
    </location>
    <ligand>
        <name>ATP</name>
        <dbReference type="ChEBI" id="CHEBI:30616"/>
    </ligand>
</feature>
<dbReference type="InterPro" id="IPR014017">
    <property type="entry name" value="DNA_helicase_UvrD-like_C"/>
</dbReference>
<dbReference type="Pfam" id="PF13361">
    <property type="entry name" value="UvrD_C"/>
    <property type="match status" value="1"/>
</dbReference>
<evidence type="ECO:0000256" key="8">
    <source>
        <dbReference type="ARBA" id="ARBA00048988"/>
    </source>
</evidence>
<evidence type="ECO:0000256" key="4">
    <source>
        <dbReference type="ARBA" id="ARBA00022840"/>
    </source>
</evidence>
<dbReference type="InterPro" id="IPR000212">
    <property type="entry name" value="DNA_helicase_UvrD/REP"/>
</dbReference>
<dbReference type="PROSITE" id="PS51198">
    <property type="entry name" value="UVRD_HELICASE_ATP_BIND"/>
    <property type="match status" value="1"/>
</dbReference>
<accession>A0A4Y7RW00</accession>
<proteinExistence type="predicted"/>
<evidence type="ECO:0000313" key="12">
    <source>
        <dbReference type="Proteomes" id="UP000297597"/>
    </source>
</evidence>
<dbReference type="Gene3D" id="3.40.91.30">
    <property type="match status" value="1"/>
</dbReference>
<keyword evidence="2 9" id="KW-0378">Hydrolase</keyword>
<keyword evidence="12" id="KW-1185">Reference proteome</keyword>
<keyword evidence="5" id="KW-0413">Isomerase</keyword>